<evidence type="ECO:0000256" key="4">
    <source>
        <dbReference type="PROSITE-ProRule" id="PRU00027"/>
    </source>
</evidence>
<dbReference type="Proteomes" id="UP000583929">
    <property type="component" value="Unassembled WGS sequence"/>
</dbReference>
<evidence type="ECO:0000313" key="7">
    <source>
        <dbReference type="Proteomes" id="UP000583929"/>
    </source>
</evidence>
<evidence type="ECO:0000256" key="1">
    <source>
        <dbReference type="ARBA" id="ARBA00022723"/>
    </source>
</evidence>
<keyword evidence="2 4" id="KW-0863">Zinc-finger</keyword>
<evidence type="ECO:0000256" key="3">
    <source>
        <dbReference type="ARBA" id="ARBA00022833"/>
    </source>
</evidence>
<keyword evidence="1" id="KW-0479">Metal-binding</keyword>
<dbReference type="SMART" id="SM00614">
    <property type="entry name" value="ZnF_BED"/>
    <property type="match status" value="1"/>
</dbReference>
<accession>A0A7J6HSG8</accession>
<organism evidence="6 7">
    <name type="scientific">Cannabis sativa</name>
    <name type="common">Hemp</name>
    <name type="synonym">Marijuana</name>
    <dbReference type="NCBI Taxonomy" id="3483"/>
    <lineage>
        <taxon>Eukaryota</taxon>
        <taxon>Viridiplantae</taxon>
        <taxon>Streptophyta</taxon>
        <taxon>Embryophyta</taxon>
        <taxon>Tracheophyta</taxon>
        <taxon>Spermatophyta</taxon>
        <taxon>Magnoliopsida</taxon>
        <taxon>eudicotyledons</taxon>
        <taxon>Gunneridae</taxon>
        <taxon>Pentapetalae</taxon>
        <taxon>rosids</taxon>
        <taxon>fabids</taxon>
        <taxon>Rosales</taxon>
        <taxon>Cannabaceae</taxon>
        <taxon>Cannabis</taxon>
    </lineage>
</organism>
<evidence type="ECO:0000256" key="2">
    <source>
        <dbReference type="ARBA" id="ARBA00022771"/>
    </source>
</evidence>
<keyword evidence="7" id="KW-1185">Reference proteome</keyword>
<reference evidence="6 7" key="1">
    <citation type="journal article" date="2020" name="bioRxiv">
        <title>Sequence and annotation of 42 cannabis genomes reveals extensive copy number variation in cannabinoid synthesis and pathogen resistance genes.</title>
        <authorList>
            <person name="Mckernan K.J."/>
            <person name="Helbert Y."/>
            <person name="Kane L.T."/>
            <person name="Ebling H."/>
            <person name="Zhang L."/>
            <person name="Liu B."/>
            <person name="Eaton Z."/>
            <person name="Mclaughlin S."/>
            <person name="Kingan S."/>
            <person name="Baybayan P."/>
            <person name="Concepcion G."/>
            <person name="Jordan M."/>
            <person name="Riva A."/>
            <person name="Barbazuk W."/>
            <person name="Harkins T."/>
        </authorList>
    </citation>
    <scope>NUCLEOTIDE SEQUENCE [LARGE SCALE GENOMIC DNA]</scope>
    <source>
        <strain evidence="7">cv. Jamaican Lion 4</strain>
        <tissue evidence="6">Leaf</tissue>
    </source>
</reference>
<dbReference type="InterPro" id="IPR053031">
    <property type="entry name" value="Cuticle_assoc_protein"/>
</dbReference>
<dbReference type="Pfam" id="PF02892">
    <property type="entry name" value="zf-BED"/>
    <property type="match status" value="1"/>
</dbReference>
<dbReference type="PROSITE" id="PS50808">
    <property type="entry name" value="ZF_BED"/>
    <property type="match status" value="1"/>
</dbReference>
<dbReference type="GO" id="GO:1990837">
    <property type="term" value="F:sequence-specific double-stranded DNA binding"/>
    <property type="evidence" value="ECO:0007669"/>
    <property type="project" value="TreeGrafter"/>
</dbReference>
<dbReference type="EMBL" id="JAATIQ010000029">
    <property type="protein sequence ID" value="KAF4397945.1"/>
    <property type="molecule type" value="Genomic_DNA"/>
</dbReference>
<sequence length="164" mass="18328">MTVDSLELSTGKAQMLDLSKCAAYAMEISNDSATKKPKRLTSVVWNHFERVKKADICYAVCVHCNKRLSGSSNSGTTHLRNHLMRCLKRSNFDVSQLLAAKRRKKDSTISLANFNPFTVHTAAKPLLIESRSLQSLRAGLAVEPLLLCLYVILMKKEMDITKNS</sequence>
<dbReference type="SUPFAM" id="SSF57667">
    <property type="entry name" value="beta-beta-alpha zinc fingers"/>
    <property type="match status" value="1"/>
</dbReference>
<feature type="domain" description="BED-type" evidence="5">
    <location>
        <begin position="39"/>
        <end position="94"/>
    </location>
</feature>
<keyword evidence="3" id="KW-0862">Zinc</keyword>
<proteinExistence type="predicted"/>
<gene>
    <name evidence="6" type="ORF">G4B88_019666</name>
</gene>
<dbReference type="GO" id="GO:0006357">
    <property type="term" value="P:regulation of transcription by RNA polymerase II"/>
    <property type="evidence" value="ECO:0007669"/>
    <property type="project" value="TreeGrafter"/>
</dbReference>
<dbReference type="GO" id="GO:0005634">
    <property type="term" value="C:nucleus"/>
    <property type="evidence" value="ECO:0007669"/>
    <property type="project" value="TreeGrafter"/>
</dbReference>
<evidence type="ECO:0000313" key="6">
    <source>
        <dbReference type="EMBL" id="KAF4397945.1"/>
    </source>
</evidence>
<dbReference type="AlphaFoldDB" id="A0A7J6HSG8"/>
<dbReference type="InterPro" id="IPR003656">
    <property type="entry name" value="Znf_BED"/>
</dbReference>
<dbReference type="PANTHER" id="PTHR34396:SF22">
    <property type="entry name" value="ZINC FINGER BED DOMAIN-CONTAINING PROTEIN DAYSLEEPER-LIKE"/>
    <property type="match status" value="1"/>
</dbReference>
<dbReference type="GO" id="GO:0008270">
    <property type="term" value="F:zinc ion binding"/>
    <property type="evidence" value="ECO:0007669"/>
    <property type="project" value="UniProtKB-KW"/>
</dbReference>
<protein>
    <recommendedName>
        <fullName evidence="5">BED-type domain-containing protein</fullName>
    </recommendedName>
</protein>
<evidence type="ECO:0000259" key="5">
    <source>
        <dbReference type="PROSITE" id="PS50808"/>
    </source>
</evidence>
<dbReference type="InterPro" id="IPR036236">
    <property type="entry name" value="Znf_C2H2_sf"/>
</dbReference>
<name>A0A7J6HSG8_CANSA</name>
<dbReference type="PANTHER" id="PTHR34396">
    <property type="entry name" value="OS03G0264950 PROTEIN-RELATED"/>
    <property type="match status" value="1"/>
</dbReference>
<comment type="caution">
    <text evidence="6">The sequence shown here is derived from an EMBL/GenBank/DDBJ whole genome shotgun (WGS) entry which is preliminary data.</text>
</comment>